<proteinExistence type="predicted"/>
<organism evidence="1 2">
    <name type="scientific">Leptospirillum ferrodiazotrophum</name>
    <dbReference type="NCBI Taxonomy" id="412449"/>
    <lineage>
        <taxon>Bacteria</taxon>
        <taxon>Pseudomonadati</taxon>
        <taxon>Nitrospirota</taxon>
        <taxon>Nitrospiria</taxon>
        <taxon>Nitrospirales</taxon>
        <taxon>Nitrospiraceae</taxon>
        <taxon>Leptospirillum</taxon>
    </lineage>
</organism>
<sequence length="94" mass="10867">MPRSQEEHDRKCLAAIKEAGGEKYPAARLHREDVKVLDFLARYYSMDKGTRKSSQPRVYLLAPISRSNPRIHSKSFTKLDIFSKIFYNGVTHLV</sequence>
<evidence type="ECO:0000313" key="1">
    <source>
        <dbReference type="EMBL" id="EES53150.1"/>
    </source>
</evidence>
<dbReference type="EMBL" id="GG693868">
    <property type="protein sequence ID" value="EES53150.1"/>
    <property type="molecule type" value="Genomic_DNA"/>
</dbReference>
<reference evidence="1 2" key="1">
    <citation type="journal article" date="2009" name="Appl. Environ. Microbiol.">
        <title>Community genomic and proteomic analyses of chemoautotrophic iron-oxidizing "Leptospirillum rubarum" (Group II) and "Leptospirillum ferrodiazotrophum" (Group III) bacteria in acid mine drainage biofilms.</title>
        <authorList>
            <person name="Goltsman D.S."/>
            <person name="Denef V.J."/>
            <person name="Singer S.W."/>
            <person name="VerBerkmoes N.C."/>
            <person name="Lefsrud M."/>
            <person name="Mueller R.S."/>
            <person name="Dick G.J."/>
            <person name="Sun C.L."/>
            <person name="Wheeler K.E."/>
            <person name="Zemla A."/>
            <person name="Baker B.J."/>
            <person name="Hauser L."/>
            <person name="Land M."/>
            <person name="Shah M.B."/>
            <person name="Thelen M.P."/>
            <person name="Hettich R.L."/>
            <person name="Banfield J.F."/>
        </authorList>
    </citation>
    <scope>NUCLEOTIDE SEQUENCE [LARGE SCALE GENOMIC DNA]</scope>
</reference>
<name>C6HW45_9BACT</name>
<dbReference type="Proteomes" id="UP000009374">
    <property type="component" value="Unassembled WGS sequence"/>
</dbReference>
<accession>C6HW45</accession>
<gene>
    <name evidence="1" type="ORF">UBAL3_80290023</name>
</gene>
<keyword evidence="2" id="KW-1185">Reference proteome</keyword>
<protein>
    <submittedName>
        <fullName evidence="1">Uncharacterized protein</fullName>
    </submittedName>
</protein>
<dbReference type="AlphaFoldDB" id="C6HW45"/>
<evidence type="ECO:0000313" key="2">
    <source>
        <dbReference type="Proteomes" id="UP000009374"/>
    </source>
</evidence>